<evidence type="ECO:0000259" key="7">
    <source>
        <dbReference type="Pfam" id="PF00443"/>
    </source>
</evidence>
<dbReference type="Gene3D" id="3.90.70.10">
    <property type="entry name" value="Cysteine proteinases"/>
    <property type="match status" value="1"/>
</dbReference>
<name>A0A0C2BZG4_9BILA</name>
<evidence type="ECO:0000256" key="1">
    <source>
        <dbReference type="ARBA" id="ARBA00000707"/>
    </source>
</evidence>
<evidence type="ECO:0000256" key="5">
    <source>
        <dbReference type="ARBA" id="ARBA00022801"/>
    </source>
</evidence>
<dbReference type="EC" id="3.4.19.12" evidence="2"/>
<dbReference type="PANTHER" id="PTHR43982">
    <property type="entry name" value="UBIQUITIN CARBOXYL-TERMINAL HYDROLASE"/>
    <property type="match status" value="1"/>
</dbReference>
<dbReference type="AlphaFoldDB" id="A0A0C2BZG4"/>
<protein>
    <recommendedName>
        <fullName evidence="2">ubiquitinyl hydrolase 1</fullName>
        <ecNumber evidence="2">3.4.19.12</ecNumber>
    </recommendedName>
</protein>
<evidence type="ECO:0000256" key="3">
    <source>
        <dbReference type="ARBA" id="ARBA00022670"/>
    </source>
</evidence>
<dbReference type="InterPro" id="IPR044635">
    <property type="entry name" value="UBP14-like"/>
</dbReference>
<keyword evidence="6" id="KW-0788">Thiol protease</keyword>
<feature type="domain" description="Peptidase C19 ubiquitin carboxyl-terminal hydrolase" evidence="7">
    <location>
        <begin position="6"/>
        <end position="129"/>
    </location>
</feature>
<dbReference type="EMBL" id="KN792840">
    <property type="protein sequence ID" value="KIH42767.1"/>
    <property type="molecule type" value="Genomic_DNA"/>
</dbReference>
<keyword evidence="9" id="KW-1185">Reference proteome</keyword>
<dbReference type="PANTHER" id="PTHR43982:SF1">
    <property type="entry name" value="UBIQUITIN CARBOXYL-TERMINAL HYDROLASE 14"/>
    <property type="match status" value="1"/>
</dbReference>
<keyword evidence="4" id="KW-0833">Ubl conjugation pathway</keyword>
<dbReference type="GO" id="GO:0004843">
    <property type="term" value="F:cysteine-type deubiquitinase activity"/>
    <property type="evidence" value="ECO:0007669"/>
    <property type="project" value="UniProtKB-EC"/>
</dbReference>
<reference evidence="8 9" key="1">
    <citation type="submission" date="2013-12" db="EMBL/GenBank/DDBJ databases">
        <title>Draft genome of the parsitic nematode Ancylostoma duodenale.</title>
        <authorList>
            <person name="Mitreva M."/>
        </authorList>
    </citation>
    <scope>NUCLEOTIDE SEQUENCE [LARGE SCALE GENOMIC DNA]</scope>
    <source>
        <strain evidence="8 9">Zhejiang</strain>
    </source>
</reference>
<sequence length="141" mass="16357">LVGKDIREFFRGRYQVTQKCLESDDEPIQKTSEEFYQLSCFLSPEVRYIQSGIKEKLSGEIEKTSTALGRNAKWERNVLIDRLPAYVSVQMVRFFYKESSQVNAKILKDVKFPMILDLCDICTPALQERLRPARDAVKVIC</sequence>
<dbReference type="GO" id="GO:0043161">
    <property type="term" value="P:proteasome-mediated ubiquitin-dependent protein catabolic process"/>
    <property type="evidence" value="ECO:0007669"/>
    <property type="project" value="InterPro"/>
</dbReference>
<dbReference type="GO" id="GO:0070628">
    <property type="term" value="F:proteasome binding"/>
    <property type="evidence" value="ECO:0007669"/>
    <property type="project" value="TreeGrafter"/>
</dbReference>
<dbReference type="GO" id="GO:0016579">
    <property type="term" value="P:protein deubiquitination"/>
    <property type="evidence" value="ECO:0007669"/>
    <property type="project" value="InterPro"/>
</dbReference>
<proteinExistence type="predicted"/>
<evidence type="ECO:0000313" key="9">
    <source>
        <dbReference type="Proteomes" id="UP000054047"/>
    </source>
</evidence>
<feature type="non-terminal residue" evidence="8">
    <location>
        <position position="1"/>
    </location>
</feature>
<dbReference type="Pfam" id="PF00443">
    <property type="entry name" value="UCH"/>
    <property type="match status" value="1"/>
</dbReference>
<dbReference type="GO" id="GO:0061136">
    <property type="term" value="P:regulation of proteasomal protein catabolic process"/>
    <property type="evidence" value="ECO:0007669"/>
    <property type="project" value="TreeGrafter"/>
</dbReference>
<gene>
    <name evidence="8" type="ORF">ANCDUO_27244</name>
</gene>
<comment type="catalytic activity">
    <reaction evidence="1">
        <text>Thiol-dependent hydrolysis of ester, thioester, amide, peptide and isopeptide bonds formed by the C-terminal Gly of ubiquitin (a 76-residue protein attached to proteins as an intracellular targeting signal).</text>
        <dbReference type="EC" id="3.4.19.12"/>
    </reaction>
</comment>
<organism evidence="8 9">
    <name type="scientific">Ancylostoma duodenale</name>
    <dbReference type="NCBI Taxonomy" id="51022"/>
    <lineage>
        <taxon>Eukaryota</taxon>
        <taxon>Metazoa</taxon>
        <taxon>Ecdysozoa</taxon>
        <taxon>Nematoda</taxon>
        <taxon>Chromadorea</taxon>
        <taxon>Rhabditida</taxon>
        <taxon>Rhabditina</taxon>
        <taxon>Rhabditomorpha</taxon>
        <taxon>Strongyloidea</taxon>
        <taxon>Ancylostomatidae</taxon>
        <taxon>Ancylostomatinae</taxon>
        <taxon>Ancylostoma</taxon>
    </lineage>
</organism>
<dbReference type="InterPro" id="IPR038765">
    <property type="entry name" value="Papain-like_cys_pep_sf"/>
</dbReference>
<dbReference type="SUPFAM" id="SSF54001">
    <property type="entry name" value="Cysteine proteinases"/>
    <property type="match status" value="1"/>
</dbReference>
<keyword evidence="3" id="KW-0645">Protease</keyword>
<accession>A0A0C2BZG4</accession>
<dbReference type="InterPro" id="IPR001394">
    <property type="entry name" value="Peptidase_C19_UCH"/>
</dbReference>
<evidence type="ECO:0000256" key="4">
    <source>
        <dbReference type="ARBA" id="ARBA00022786"/>
    </source>
</evidence>
<evidence type="ECO:0000256" key="6">
    <source>
        <dbReference type="ARBA" id="ARBA00022807"/>
    </source>
</evidence>
<evidence type="ECO:0000256" key="2">
    <source>
        <dbReference type="ARBA" id="ARBA00012759"/>
    </source>
</evidence>
<dbReference type="Proteomes" id="UP000054047">
    <property type="component" value="Unassembled WGS sequence"/>
</dbReference>
<keyword evidence="5" id="KW-0378">Hydrolase</keyword>
<dbReference type="OrthoDB" id="333239at2759"/>
<evidence type="ECO:0000313" key="8">
    <source>
        <dbReference type="EMBL" id="KIH42767.1"/>
    </source>
</evidence>